<dbReference type="STRING" id="5627.A0A1C7MEX1"/>
<dbReference type="Proteomes" id="UP000092993">
    <property type="component" value="Unassembled WGS sequence"/>
</dbReference>
<sequence>MIVDKEHALPASELSTILESETSGISKYVPSLDNSECLEENGSQFLDLPLLRSDAETCRSGAHTPLSRDTSAFDLSMSKLSTEVLEAMSEGGTTGGWLSGVVVDELHDATEYTLRQDTSFNLGALDPDLAALLSPHRLGSAEPALLVAIDVLPPPSTSSPVSPSTSAPHIALSTPSSSGNRSSASRSSSIHRTGSPNIAGPSNLSLSPRPSLVSDRPSLPRSARNPPSYALTHASSARPASRSPERASSGSGGRRSQSRLRRSPSSRSIEASGVPETRKPATSRLVTPGRPPLLMPQTKTSRPPLHHPNSTPTSLWEGSFVSPSSRAPSVAGTASSRLQDPRPSLDSGVDRQRPAWMRTRQRSVSVNEGRPSLQPASMRPAADLGPRTAKVFAAAGLLDSDKDPSITRPGSRFGSSRSSFERDSRSRCAPSRMALSDAGSSSSWTRNGTMSHAIGISEGASMHGGRVCRLLALLSQAPPRLRRRCRLDRCTSTCRQSCNYCRRGMQWRLALC</sequence>
<organism evidence="2 3">
    <name type="scientific">Grifola frondosa</name>
    <name type="common">Maitake</name>
    <name type="synonym">Polyporus frondosus</name>
    <dbReference type="NCBI Taxonomy" id="5627"/>
    <lineage>
        <taxon>Eukaryota</taxon>
        <taxon>Fungi</taxon>
        <taxon>Dikarya</taxon>
        <taxon>Basidiomycota</taxon>
        <taxon>Agaricomycotina</taxon>
        <taxon>Agaricomycetes</taxon>
        <taxon>Polyporales</taxon>
        <taxon>Grifolaceae</taxon>
        <taxon>Grifola</taxon>
    </lineage>
</organism>
<feature type="compositionally biased region" description="Low complexity" evidence="1">
    <location>
        <begin position="235"/>
        <end position="249"/>
    </location>
</feature>
<feature type="region of interest" description="Disordered" evidence="1">
    <location>
        <begin position="402"/>
        <end position="447"/>
    </location>
</feature>
<reference evidence="2 3" key="1">
    <citation type="submission" date="2016-03" db="EMBL/GenBank/DDBJ databases">
        <title>Whole genome sequencing of Grifola frondosa 9006-11.</title>
        <authorList>
            <person name="Min B."/>
            <person name="Park H."/>
            <person name="Kim J.-G."/>
            <person name="Cho H."/>
            <person name="Oh Y.-L."/>
            <person name="Kong W.-S."/>
            <person name="Choi I.-G."/>
        </authorList>
    </citation>
    <scope>NUCLEOTIDE SEQUENCE [LARGE SCALE GENOMIC DNA]</scope>
    <source>
        <strain evidence="2 3">9006-11</strain>
    </source>
</reference>
<proteinExistence type="predicted"/>
<evidence type="ECO:0000256" key="1">
    <source>
        <dbReference type="SAM" id="MobiDB-lite"/>
    </source>
</evidence>
<dbReference type="EMBL" id="LUGG01000005">
    <property type="protein sequence ID" value="OBZ74959.1"/>
    <property type="molecule type" value="Genomic_DNA"/>
</dbReference>
<feature type="compositionally biased region" description="Polar residues" evidence="1">
    <location>
        <begin position="308"/>
        <end position="338"/>
    </location>
</feature>
<feature type="compositionally biased region" description="Low complexity" evidence="1">
    <location>
        <begin position="408"/>
        <end position="418"/>
    </location>
</feature>
<protein>
    <submittedName>
        <fullName evidence="2">Uncharacterized protein</fullName>
    </submittedName>
</protein>
<name>A0A1C7MEX1_GRIFR</name>
<comment type="caution">
    <text evidence="2">The sequence shown here is derived from an EMBL/GenBank/DDBJ whole genome shotgun (WGS) entry which is preliminary data.</text>
</comment>
<dbReference type="AlphaFoldDB" id="A0A1C7MEX1"/>
<feature type="region of interest" description="Disordered" evidence="1">
    <location>
        <begin position="155"/>
        <end position="382"/>
    </location>
</feature>
<feature type="compositionally biased region" description="Low complexity" evidence="1">
    <location>
        <begin position="158"/>
        <end position="222"/>
    </location>
</feature>
<dbReference type="OrthoDB" id="3216045at2759"/>
<feature type="compositionally biased region" description="Polar residues" evidence="1">
    <location>
        <begin position="438"/>
        <end position="447"/>
    </location>
</feature>
<keyword evidence="3" id="KW-1185">Reference proteome</keyword>
<evidence type="ECO:0000313" key="2">
    <source>
        <dbReference type="EMBL" id="OBZ74959.1"/>
    </source>
</evidence>
<accession>A0A1C7MEX1</accession>
<evidence type="ECO:0000313" key="3">
    <source>
        <dbReference type="Proteomes" id="UP000092993"/>
    </source>
</evidence>
<gene>
    <name evidence="2" type="ORF">A0H81_05083</name>
</gene>